<feature type="region of interest" description="Disordered" evidence="10">
    <location>
        <begin position="17"/>
        <end position="37"/>
    </location>
</feature>
<dbReference type="Proteomes" id="UP000179179">
    <property type="component" value="Unassembled WGS sequence"/>
</dbReference>
<reference evidence="12 13" key="1">
    <citation type="journal article" date="2016" name="Genome Biol. Evol.">
        <title>Draft genome sequence of an aflatoxigenic Aspergillus species, A. bombycis.</title>
        <authorList>
            <person name="Moore G.G."/>
            <person name="Mack B.M."/>
            <person name="Beltz S.B."/>
            <person name="Gilbert M.K."/>
        </authorList>
    </citation>
    <scope>NUCLEOTIDE SEQUENCE [LARGE SCALE GENOMIC DNA]</scope>
    <source>
        <strain evidence="13">NRRL 26010</strain>
    </source>
</reference>
<feature type="domain" description="Aminoacyl-transfer RNA synthetases class-II family profile" evidence="11">
    <location>
        <begin position="76"/>
        <end position="351"/>
    </location>
</feature>
<dbReference type="CDD" id="cd00862">
    <property type="entry name" value="ProRS_anticodon_zinc"/>
    <property type="match status" value="1"/>
</dbReference>
<evidence type="ECO:0000256" key="4">
    <source>
        <dbReference type="ARBA" id="ARBA00022741"/>
    </source>
</evidence>
<name>A0A1F7ZS63_9EURO</name>
<dbReference type="InterPro" id="IPR033721">
    <property type="entry name" value="ProRS_core_arch_euk"/>
</dbReference>
<keyword evidence="7" id="KW-0030">Aminoacyl-tRNA synthetase</keyword>
<evidence type="ECO:0000259" key="11">
    <source>
        <dbReference type="PROSITE" id="PS50862"/>
    </source>
</evidence>
<dbReference type="GO" id="GO:0005524">
    <property type="term" value="F:ATP binding"/>
    <property type="evidence" value="ECO:0007669"/>
    <property type="project" value="UniProtKB-KW"/>
</dbReference>
<evidence type="ECO:0000256" key="10">
    <source>
        <dbReference type="SAM" id="MobiDB-lite"/>
    </source>
</evidence>
<evidence type="ECO:0000256" key="6">
    <source>
        <dbReference type="ARBA" id="ARBA00022917"/>
    </source>
</evidence>
<dbReference type="PANTHER" id="PTHR43382:SF2">
    <property type="entry name" value="BIFUNCTIONAL GLUTAMATE_PROLINE--TRNA LIGASE"/>
    <property type="match status" value="1"/>
</dbReference>
<dbReference type="Gene3D" id="3.30.110.30">
    <property type="entry name" value="C-terminal domain of ProRS"/>
    <property type="match status" value="1"/>
</dbReference>
<dbReference type="GO" id="GO:0004827">
    <property type="term" value="F:proline-tRNA ligase activity"/>
    <property type="evidence" value="ECO:0007669"/>
    <property type="project" value="UniProtKB-EC"/>
</dbReference>
<dbReference type="InterPro" id="IPR016061">
    <property type="entry name" value="Pro-tRNA_ligase_II_C"/>
</dbReference>
<dbReference type="Pfam" id="PF09180">
    <property type="entry name" value="ProRS-C_1"/>
    <property type="match status" value="1"/>
</dbReference>
<dbReference type="EMBL" id="LYCR01000100">
    <property type="protein sequence ID" value="OGM41925.1"/>
    <property type="molecule type" value="Genomic_DNA"/>
</dbReference>
<accession>A0A1F7ZS63</accession>
<keyword evidence="5" id="KW-0067">ATP-binding</keyword>
<comment type="catalytic activity">
    <reaction evidence="9">
        <text>tRNA(Pro) + L-proline + ATP = L-prolyl-tRNA(Pro) + AMP + diphosphate</text>
        <dbReference type="Rhea" id="RHEA:14305"/>
        <dbReference type="Rhea" id="RHEA-COMP:9700"/>
        <dbReference type="Rhea" id="RHEA-COMP:9702"/>
        <dbReference type="ChEBI" id="CHEBI:30616"/>
        <dbReference type="ChEBI" id="CHEBI:33019"/>
        <dbReference type="ChEBI" id="CHEBI:60039"/>
        <dbReference type="ChEBI" id="CHEBI:78442"/>
        <dbReference type="ChEBI" id="CHEBI:78532"/>
        <dbReference type="ChEBI" id="CHEBI:456215"/>
        <dbReference type="EC" id="6.1.1.15"/>
    </reaction>
</comment>
<dbReference type="PANTHER" id="PTHR43382">
    <property type="entry name" value="PROLYL-TRNA SYNTHETASE"/>
    <property type="match status" value="1"/>
</dbReference>
<protein>
    <recommendedName>
        <fullName evidence="2">proline--tRNA ligase</fullName>
        <ecNumber evidence="2">6.1.1.15</ecNumber>
    </recommendedName>
    <alternativeName>
        <fullName evidence="8">Prolyl-tRNA synthetase</fullName>
    </alternativeName>
</protein>
<dbReference type="InterPro" id="IPR006195">
    <property type="entry name" value="aa-tRNA-synth_II"/>
</dbReference>
<dbReference type="GeneID" id="34453199"/>
<dbReference type="SMART" id="SM00946">
    <property type="entry name" value="ProRS-C_1"/>
    <property type="match status" value="1"/>
</dbReference>
<dbReference type="NCBIfam" id="TIGR00408">
    <property type="entry name" value="proS_fam_I"/>
    <property type="match status" value="1"/>
</dbReference>
<comment type="caution">
    <text evidence="12">The sequence shown here is derived from an EMBL/GenBank/DDBJ whole genome shotgun (WGS) entry which is preliminary data.</text>
</comment>
<keyword evidence="6" id="KW-0648">Protein biosynthesis</keyword>
<dbReference type="SUPFAM" id="SSF52954">
    <property type="entry name" value="Class II aaRS ABD-related"/>
    <property type="match status" value="1"/>
</dbReference>
<keyword evidence="4" id="KW-0547">Nucleotide-binding</keyword>
<dbReference type="OrthoDB" id="1350766at2759"/>
<dbReference type="InterPro" id="IPR036621">
    <property type="entry name" value="Anticodon-bd_dom_sf"/>
</dbReference>
<dbReference type="EC" id="6.1.1.15" evidence="2"/>
<dbReference type="Gene3D" id="3.40.50.800">
    <property type="entry name" value="Anticodon-binding domain"/>
    <property type="match status" value="1"/>
</dbReference>
<dbReference type="CDD" id="cd00778">
    <property type="entry name" value="ProRS_core_arch_euk"/>
    <property type="match status" value="1"/>
</dbReference>
<dbReference type="Pfam" id="PF03129">
    <property type="entry name" value="HGTP_anticodon"/>
    <property type="match status" value="1"/>
</dbReference>
<dbReference type="InterPro" id="IPR004499">
    <property type="entry name" value="Pro-tRNA-ligase_IIa_arc-type"/>
</dbReference>
<dbReference type="InterPro" id="IPR045864">
    <property type="entry name" value="aa-tRNA-synth_II/BPL/LPL"/>
</dbReference>
<dbReference type="Pfam" id="PF00587">
    <property type="entry name" value="tRNA-synt_2b"/>
    <property type="match status" value="1"/>
</dbReference>
<keyword evidence="13" id="KW-1185">Reference proteome</keyword>
<dbReference type="HAMAP" id="MF_01571">
    <property type="entry name" value="Pro_tRNA_synth_type3"/>
    <property type="match status" value="1"/>
</dbReference>
<evidence type="ECO:0000256" key="8">
    <source>
        <dbReference type="ARBA" id="ARBA00029731"/>
    </source>
</evidence>
<comment type="similarity">
    <text evidence="1">Belongs to the class-II aminoacyl-tRNA synthetase family.</text>
</comment>
<dbReference type="STRING" id="109264.A0A1F7ZS63"/>
<evidence type="ECO:0000256" key="2">
    <source>
        <dbReference type="ARBA" id="ARBA00012831"/>
    </source>
</evidence>
<dbReference type="InterPro" id="IPR002314">
    <property type="entry name" value="aa-tRNA-synt_IIb"/>
</dbReference>
<evidence type="ECO:0000256" key="1">
    <source>
        <dbReference type="ARBA" id="ARBA00008226"/>
    </source>
</evidence>
<gene>
    <name evidence="12" type="ORF">ABOM_009809</name>
</gene>
<dbReference type="PROSITE" id="PS50862">
    <property type="entry name" value="AA_TRNA_LIGASE_II"/>
    <property type="match status" value="1"/>
</dbReference>
<dbReference type="InterPro" id="IPR004154">
    <property type="entry name" value="Anticodon-bd"/>
</dbReference>
<dbReference type="GO" id="GO:0006433">
    <property type="term" value="P:prolyl-tRNA aminoacylation"/>
    <property type="evidence" value="ECO:0007669"/>
    <property type="project" value="InterPro"/>
</dbReference>
<dbReference type="Gene3D" id="3.30.930.10">
    <property type="entry name" value="Bira Bifunctional Protein, Domain 2"/>
    <property type="match status" value="1"/>
</dbReference>
<dbReference type="FunFam" id="3.30.110.30:FF:000001">
    <property type="entry name" value="Bifunctional glutamate/proline--tRNA ligase"/>
    <property type="match status" value="1"/>
</dbReference>
<organism evidence="12 13">
    <name type="scientific">Aspergillus bombycis</name>
    <dbReference type="NCBI Taxonomy" id="109264"/>
    <lineage>
        <taxon>Eukaryota</taxon>
        <taxon>Fungi</taxon>
        <taxon>Dikarya</taxon>
        <taxon>Ascomycota</taxon>
        <taxon>Pezizomycotina</taxon>
        <taxon>Eurotiomycetes</taxon>
        <taxon>Eurotiomycetidae</taxon>
        <taxon>Eurotiales</taxon>
        <taxon>Aspergillaceae</taxon>
        <taxon>Aspergillus</taxon>
    </lineage>
</organism>
<dbReference type="SUPFAM" id="SSF55681">
    <property type="entry name" value="Class II aaRS and biotin synthetases"/>
    <property type="match status" value="1"/>
</dbReference>
<evidence type="ECO:0000313" key="13">
    <source>
        <dbReference type="Proteomes" id="UP000179179"/>
    </source>
</evidence>
<evidence type="ECO:0000256" key="7">
    <source>
        <dbReference type="ARBA" id="ARBA00023146"/>
    </source>
</evidence>
<dbReference type="InterPro" id="IPR017449">
    <property type="entry name" value="Pro-tRNA_synth_II"/>
</dbReference>
<dbReference type="FunFam" id="3.40.50.800:FF:000005">
    <property type="entry name" value="bifunctional glutamate/proline--tRNA ligase"/>
    <property type="match status" value="1"/>
</dbReference>
<evidence type="ECO:0000256" key="5">
    <source>
        <dbReference type="ARBA" id="ARBA00022840"/>
    </source>
</evidence>
<dbReference type="AlphaFoldDB" id="A0A1F7ZS63"/>
<evidence type="ECO:0000256" key="9">
    <source>
        <dbReference type="ARBA" id="ARBA00047671"/>
    </source>
</evidence>
<sequence>MATSAQVIGDLTSKWHIFNPAKTPSPPNQGNQSEPKKKTRGAALIGIDVSKDVDFSNWYQQVLLKGKMIDYYDISGCYILRPGSWAIWEMTQEWFNKQIKRMGVRNCSFPLFVAEEMLNREQNHIEGFSAEVAWVTQSCVGLLHDPDAAYLHYEWNRGNTKLDKRIAIRPTSETVIYPYLAKWIRSYRELPLRLNQWNSVVRWEFSNPQPFLRSREFYWQEGHSAHLTSDTADKEVLDVLGLYEAIYRDLLAIPVIPGRKTEKEKFAGANYTTTVEAYIPTTGRAIQGATSHSLGQNFSKMFNISIEAPSSDGTENKTQKTFVWQNSWAYSTRVLGVMVMVHGDNKGLVMPPRVAPVQVIIIPVGITAHTEDDLKEKIVDSIVSTKKALEDAEVRVEMDTRDEYSPGWKFNDWELKGVPLRLEIGPKEVKGSFISMSRRDTGGKGRIASSRLVEDVLACLETIQSEMYLRVLDNFRRNVKIITEWSLFTLALNNKHICLIPFCLKEDCEERIKKSSECTADSPMQEHDARAPSMGAKSLCIPFHQPTKLDGSQTKCLGQGCKRTAEQWCLFGRSY</sequence>
<dbReference type="GO" id="GO:0017101">
    <property type="term" value="C:aminoacyl-tRNA synthetase multienzyme complex"/>
    <property type="evidence" value="ECO:0007669"/>
    <property type="project" value="TreeGrafter"/>
</dbReference>
<dbReference type="SUPFAM" id="SSF64586">
    <property type="entry name" value="C-terminal domain of ProRS"/>
    <property type="match status" value="1"/>
</dbReference>
<dbReference type="RefSeq" id="XP_022385642.1">
    <property type="nucleotide sequence ID" value="XM_022536937.1"/>
</dbReference>
<proteinExistence type="inferred from homology"/>
<evidence type="ECO:0000313" key="12">
    <source>
        <dbReference type="EMBL" id="OGM41925.1"/>
    </source>
</evidence>
<keyword evidence="3" id="KW-0436">Ligase</keyword>
<dbReference type="FunFam" id="3.30.930.10:FF:000007">
    <property type="entry name" value="Bifunctional glutamate/proline--tRNA ligase"/>
    <property type="match status" value="1"/>
</dbReference>
<evidence type="ECO:0000256" key="3">
    <source>
        <dbReference type="ARBA" id="ARBA00022598"/>
    </source>
</evidence>
<dbReference type="GO" id="GO:0005737">
    <property type="term" value="C:cytoplasm"/>
    <property type="evidence" value="ECO:0007669"/>
    <property type="project" value="InterPro"/>
</dbReference>